<feature type="region of interest" description="Disordered" evidence="1">
    <location>
        <begin position="217"/>
        <end position="264"/>
    </location>
</feature>
<feature type="compositionally biased region" description="Low complexity" evidence="1">
    <location>
        <begin position="498"/>
        <end position="515"/>
    </location>
</feature>
<gene>
    <name evidence="3" type="ORF">BG006_003565</name>
</gene>
<accession>A0A9P5SSM1</accession>
<dbReference type="Gene3D" id="2.60.40.640">
    <property type="match status" value="1"/>
</dbReference>
<keyword evidence="4" id="KW-1185">Reference proteome</keyword>
<dbReference type="EMBL" id="JAAAUY010000020">
    <property type="protein sequence ID" value="KAF9337652.1"/>
    <property type="molecule type" value="Genomic_DNA"/>
</dbReference>
<name>A0A9P5SSM1_9FUNG</name>
<organism evidence="3 4">
    <name type="scientific">Podila minutissima</name>
    <dbReference type="NCBI Taxonomy" id="64525"/>
    <lineage>
        <taxon>Eukaryota</taxon>
        <taxon>Fungi</taxon>
        <taxon>Fungi incertae sedis</taxon>
        <taxon>Mucoromycota</taxon>
        <taxon>Mortierellomycotina</taxon>
        <taxon>Mortierellomycetes</taxon>
        <taxon>Mortierellales</taxon>
        <taxon>Mortierellaceae</taxon>
        <taxon>Podila</taxon>
    </lineage>
</organism>
<feature type="region of interest" description="Disordered" evidence="1">
    <location>
        <begin position="497"/>
        <end position="518"/>
    </location>
</feature>
<reference evidence="3" key="1">
    <citation type="journal article" date="2020" name="Fungal Divers.">
        <title>Resolving the Mortierellaceae phylogeny through synthesis of multi-gene phylogenetics and phylogenomics.</title>
        <authorList>
            <person name="Vandepol N."/>
            <person name="Liber J."/>
            <person name="Desiro A."/>
            <person name="Na H."/>
            <person name="Kennedy M."/>
            <person name="Barry K."/>
            <person name="Grigoriev I.V."/>
            <person name="Miller A.N."/>
            <person name="O'Donnell K."/>
            <person name="Stajich J.E."/>
            <person name="Bonito G."/>
        </authorList>
    </citation>
    <scope>NUCLEOTIDE SEQUENCE</scope>
    <source>
        <strain evidence="3">NVP1</strain>
    </source>
</reference>
<feature type="domain" description="Arrestin-like N-terminal" evidence="2">
    <location>
        <begin position="81"/>
        <end position="182"/>
    </location>
</feature>
<protein>
    <recommendedName>
        <fullName evidence="2">Arrestin-like N-terminal domain-containing protein</fullName>
    </recommendedName>
</protein>
<feature type="compositionally biased region" description="Basic and acidic residues" evidence="1">
    <location>
        <begin position="239"/>
        <end position="255"/>
    </location>
</feature>
<proteinExistence type="predicted"/>
<feature type="compositionally biased region" description="Acidic residues" evidence="1">
    <location>
        <begin position="224"/>
        <end position="238"/>
    </location>
</feature>
<dbReference type="InterPro" id="IPR011021">
    <property type="entry name" value="Arrestin-like_N"/>
</dbReference>
<evidence type="ECO:0000313" key="4">
    <source>
        <dbReference type="Proteomes" id="UP000696485"/>
    </source>
</evidence>
<dbReference type="Proteomes" id="UP000696485">
    <property type="component" value="Unassembled WGS sequence"/>
</dbReference>
<sequence length="585" mass="64316">MSITMKIELDDSYLTLPYMRPRSLAPSTADEAPESSMIYTTPSRTMSIASTLPSSAASVRSSLDLDQSQLPSSESSDTTALKGRIILTTTKPTKVSSLALTLNGSTHIAFLGSGKRAHYSRHHIRSQKYIIEPNTESEQQYTILNKDVVISYPFTILVPNNLPVSVTTPQGGTIYRLTAVLTLAKSAGLMSFLSSGSTFTSSSTVQIYRSGRSRCLASEQLPSNEEEESEEEESEAEQGSERQEEPRFSQRRSDDPLNPSAVSHTWPGQLEVHVSIPYVELPPESRPDLHLRVRILHENLTIKSFQAALWERVIFRVQKAGAPMKSKKHIIGVRERIVSAQRCDAGWINDSITSQVPHTFEKVVLFSIPGALRKHNELYTSRSCNPSTFDTVSKLKRCHLKEDEEIKDSEFGEIHIEVQHFIRYSLFATGWVDSRGKTAQSTMERVLGETPVIVRGLPSGPECDLTGLPSYLYSFSTSRVSYEEARDYEIEATGGAIGSSLLGEGSPEGEGSSSGRTYGDYENDDAFMAIMGFRGSRTPPSYEESLGRPSLDASISELQNMLPSTGLVSYTDAVAAGNGVIGVTR</sequence>
<evidence type="ECO:0000313" key="3">
    <source>
        <dbReference type="EMBL" id="KAF9337652.1"/>
    </source>
</evidence>
<dbReference type="AlphaFoldDB" id="A0A9P5SSM1"/>
<evidence type="ECO:0000259" key="2">
    <source>
        <dbReference type="Pfam" id="PF00339"/>
    </source>
</evidence>
<dbReference type="InterPro" id="IPR014752">
    <property type="entry name" value="Arrestin-like_C"/>
</dbReference>
<evidence type="ECO:0000256" key="1">
    <source>
        <dbReference type="SAM" id="MobiDB-lite"/>
    </source>
</evidence>
<dbReference type="Pfam" id="PF00339">
    <property type="entry name" value="Arrestin_N"/>
    <property type="match status" value="1"/>
</dbReference>
<comment type="caution">
    <text evidence="3">The sequence shown here is derived from an EMBL/GenBank/DDBJ whole genome shotgun (WGS) entry which is preliminary data.</text>
</comment>